<dbReference type="GO" id="GO:0052621">
    <property type="term" value="F:diguanylate cyclase activity"/>
    <property type="evidence" value="ECO:0007669"/>
    <property type="project" value="UniProtKB-EC"/>
</dbReference>
<dbReference type="OrthoDB" id="9805474at2"/>
<sequence>MLGLEGLLNSPQTVVWLDPQGRIGWHNWAAASALLRLGLEGQPILPLLEQGSRLRLVEAESPITLPYQGHCTLVIEGKPRHWYRFFCHPYQGGTLCFGVDVSDLYSKALAYQTTLEVLSNLVTQEARFEDLLQHVLETAVAVVPGAQAGSIWYYSGEQFRLAAQVGFSQELMGIAISYQDELKWYGAGEEAWKQGQPRLLRGAQIIARSVQALREGPGYELGKISKIQANLCVPVVLGGEVMAMLNLDNLEHPDAFPPEAVAIASHFGLQTAVLLYGVLNQRNLSELAYTDPLTGLGNRRALSEGFARLRTQAQRLGKPLTVIFWDLDGLKQINDQHGHIAGDRVLREVALALQTLLRHGDRAYRIGGDEFVSLHLDLSEGEEGPLVERVRSALPLRVSAGAARASEAMSLEQVLELADAQMYRDKPPR</sequence>
<protein>
    <submittedName>
        <fullName evidence="2">Diguanylate cyclase DosC</fullName>
        <ecNumber evidence="2">2.7.7.65</ecNumber>
    </submittedName>
</protein>
<dbReference type="PANTHER" id="PTHR45138">
    <property type="entry name" value="REGULATORY COMPONENTS OF SENSORY TRANSDUCTION SYSTEM"/>
    <property type="match status" value="1"/>
</dbReference>
<dbReference type="InterPro" id="IPR003018">
    <property type="entry name" value="GAF"/>
</dbReference>
<dbReference type="SUPFAM" id="SSF55781">
    <property type="entry name" value="GAF domain-like"/>
    <property type="match status" value="1"/>
</dbReference>
<name>A0A399EIX4_9DEIN</name>
<dbReference type="GO" id="GO:1902201">
    <property type="term" value="P:negative regulation of bacterial-type flagellum-dependent cell motility"/>
    <property type="evidence" value="ECO:0007669"/>
    <property type="project" value="TreeGrafter"/>
</dbReference>
<feature type="domain" description="GGDEF" evidence="1">
    <location>
        <begin position="318"/>
        <end position="429"/>
    </location>
</feature>
<dbReference type="GO" id="GO:0005886">
    <property type="term" value="C:plasma membrane"/>
    <property type="evidence" value="ECO:0007669"/>
    <property type="project" value="TreeGrafter"/>
</dbReference>
<dbReference type="EMBL" id="QWLA01000078">
    <property type="protein sequence ID" value="RIH83383.1"/>
    <property type="molecule type" value="Genomic_DNA"/>
</dbReference>
<dbReference type="Pfam" id="PF13185">
    <property type="entry name" value="GAF_2"/>
    <property type="match status" value="1"/>
</dbReference>
<dbReference type="CDD" id="cd01949">
    <property type="entry name" value="GGDEF"/>
    <property type="match status" value="1"/>
</dbReference>
<dbReference type="Proteomes" id="UP000265341">
    <property type="component" value="Unassembled WGS sequence"/>
</dbReference>
<dbReference type="InterPro" id="IPR050469">
    <property type="entry name" value="Diguanylate_Cyclase"/>
</dbReference>
<organism evidence="2 3">
    <name type="scientific">Calidithermus roseus</name>
    <dbReference type="NCBI Taxonomy" id="1644118"/>
    <lineage>
        <taxon>Bacteria</taxon>
        <taxon>Thermotogati</taxon>
        <taxon>Deinococcota</taxon>
        <taxon>Deinococci</taxon>
        <taxon>Thermales</taxon>
        <taxon>Thermaceae</taxon>
        <taxon>Calidithermus</taxon>
    </lineage>
</organism>
<evidence type="ECO:0000259" key="1">
    <source>
        <dbReference type="PROSITE" id="PS50887"/>
    </source>
</evidence>
<dbReference type="Pfam" id="PF00990">
    <property type="entry name" value="GGDEF"/>
    <property type="match status" value="1"/>
</dbReference>
<dbReference type="SMART" id="SM00065">
    <property type="entry name" value="GAF"/>
    <property type="match status" value="1"/>
</dbReference>
<dbReference type="GO" id="GO:0043709">
    <property type="term" value="P:cell adhesion involved in single-species biofilm formation"/>
    <property type="evidence" value="ECO:0007669"/>
    <property type="project" value="TreeGrafter"/>
</dbReference>
<dbReference type="Gene3D" id="3.30.70.270">
    <property type="match status" value="1"/>
</dbReference>
<dbReference type="SMART" id="SM00267">
    <property type="entry name" value="GGDEF"/>
    <property type="match status" value="1"/>
</dbReference>
<dbReference type="InterPro" id="IPR029016">
    <property type="entry name" value="GAF-like_dom_sf"/>
</dbReference>
<dbReference type="InterPro" id="IPR000160">
    <property type="entry name" value="GGDEF_dom"/>
</dbReference>
<reference evidence="2 3" key="1">
    <citation type="submission" date="2018-08" db="EMBL/GenBank/DDBJ databases">
        <title>Meiothermus roseus NBRC 110900 genome sequencing project.</title>
        <authorList>
            <person name="Da Costa M.S."/>
            <person name="Albuquerque L."/>
            <person name="Raposo P."/>
            <person name="Froufe H.J.C."/>
            <person name="Barroso C.S."/>
            <person name="Egas C."/>
        </authorList>
    </citation>
    <scope>NUCLEOTIDE SEQUENCE [LARGE SCALE GENOMIC DNA]</scope>
    <source>
        <strain evidence="2 3">NBRC 110900</strain>
    </source>
</reference>
<dbReference type="EC" id="2.7.7.65" evidence="2"/>
<gene>
    <name evidence="2" type="primary">dosC_3</name>
    <name evidence="2" type="ORF">Mrose_03054</name>
</gene>
<evidence type="ECO:0000313" key="3">
    <source>
        <dbReference type="Proteomes" id="UP000265341"/>
    </source>
</evidence>
<dbReference type="PANTHER" id="PTHR45138:SF24">
    <property type="entry name" value="DIGUANYLATE CYCLASE DGCC-RELATED"/>
    <property type="match status" value="1"/>
</dbReference>
<dbReference type="InterPro" id="IPR043128">
    <property type="entry name" value="Rev_trsase/Diguanyl_cyclase"/>
</dbReference>
<dbReference type="PROSITE" id="PS50887">
    <property type="entry name" value="GGDEF"/>
    <property type="match status" value="1"/>
</dbReference>
<accession>A0A399EIX4</accession>
<dbReference type="NCBIfam" id="TIGR00254">
    <property type="entry name" value="GGDEF"/>
    <property type="match status" value="1"/>
</dbReference>
<proteinExistence type="predicted"/>
<keyword evidence="2" id="KW-0548">Nucleotidyltransferase</keyword>
<dbReference type="InterPro" id="IPR029787">
    <property type="entry name" value="Nucleotide_cyclase"/>
</dbReference>
<dbReference type="AlphaFoldDB" id="A0A399EIX4"/>
<keyword evidence="2" id="KW-0808">Transferase</keyword>
<comment type="caution">
    <text evidence="2">The sequence shown here is derived from an EMBL/GenBank/DDBJ whole genome shotgun (WGS) entry which is preliminary data.</text>
</comment>
<dbReference type="Gene3D" id="3.30.450.40">
    <property type="match status" value="1"/>
</dbReference>
<evidence type="ECO:0000313" key="2">
    <source>
        <dbReference type="EMBL" id="RIH83383.1"/>
    </source>
</evidence>
<keyword evidence="3" id="KW-1185">Reference proteome</keyword>
<dbReference type="RefSeq" id="WP_119279759.1">
    <property type="nucleotide sequence ID" value="NZ_QWLA01000078.1"/>
</dbReference>
<dbReference type="SUPFAM" id="SSF55073">
    <property type="entry name" value="Nucleotide cyclase"/>
    <property type="match status" value="1"/>
</dbReference>